<dbReference type="OrthoDB" id="341300at2759"/>
<feature type="domain" description="PRELI/MSF1" evidence="1">
    <location>
        <begin position="1"/>
        <end position="176"/>
    </location>
</feature>
<dbReference type="WBParaSite" id="SRAE_2000107600.1">
    <property type="protein sequence ID" value="SRAE_2000107600.1"/>
    <property type="gene ID" value="WBGene00261277"/>
</dbReference>
<evidence type="ECO:0000313" key="2">
    <source>
        <dbReference type="EMBL" id="CEF66407.1"/>
    </source>
</evidence>
<dbReference type="GO" id="GO:0005758">
    <property type="term" value="C:mitochondrial intermembrane space"/>
    <property type="evidence" value="ECO:0007669"/>
    <property type="project" value="InterPro"/>
</dbReference>
<evidence type="ECO:0000313" key="5">
    <source>
        <dbReference type="WormBase" id="SRAE_2000107600"/>
    </source>
</evidence>
<proteinExistence type="predicted"/>
<evidence type="ECO:0000259" key="1">
    <source>
        <dbReference type="PROSITE" id="PS50904"/>
    </source>
</evidence>
<dbReference type="Proteomes" id="UP000035682">
    <property type="component" value="Unplaced"/>
</dbReference>
<organism evidence="2">
    <name type="scientific">Strongyloides ratti</name>
    <name type="common">Parasitic roundworm</name>
    <dbReference type="NCBI Taxonomy" id="34506"/>
    <lineage>
        <taxon>Eukaryota</taxon>
        <taxon>Metazoa</taxon>
        <taxon>Ecdysozoa</taxon>
        <taxon>Nematoda</taxon>
        <taxon>Chromadorea</taxon>
        <taxon>Rhabditida</taxon>
        <taxon>Tylenchina</taxon>
        <taxon>Panagrolaimomorpha</taxon>
        <taxon>Strongyloidoidea</taxon>
        <taxon>Strongyloididae</taxon>
        <taxon>Strongyloides</taxon>
    </lineage>
</organism>
<sequence>MRFWHSPIYVFKYSFNDVTSTFWNRYPNDFAKHIMSEDILERRIEGNKIYTKKLIVKRGSSFLKYVPSWLCSLNSIKVMPVIEESIFDKDNKTLKTYTRNVAHRKNFMIEERCVYSPNKDDYKSSTDVKRSVVVDVDFGTISNIVQRFILIGFKRSVKNTILGFNQILAERNNKKTEKDNYFKDEVNLKIEKAKEKYKLLNNKDKQNFY</sequence>
<dbReference type="STRING" id="34506.A0A090L9I0"/>
<dbReference type="PANTHER" id="PTHR11158">
    <property type="entry name" value="MSF1/PX19 RELATED"/>
    <property type="match status" value="1"/>
</dbReference>
<dbReference type="WormBase" id="SRAE_2000107600">
    <property type="protein sequence ID" value="SRP09399"/>
    <property type="gene ID" value="WBGene00261277"/>
</dbReference>
<keyword evidence="3" id="KW-1185">Reference proteome</keyword>
<gene>
    <name evidence="2 4 5" type="ORF">SRAE_2000107600</name>
</gene>
<dbReference type="PROSITE" id="PS50904">
    <property type="entry name" value="PRELI_MSF1"/>
    <property type="match status" value="1"/>
</dbReference>
<reference evidence="2 3" key="1">
    <citation type="submission" date="2014-09" db="EMBL/GenBank/DDBJ databases">
        <authorList>
            <person name="Martin A.A."/>
        </authorList>
    </citation>
    <scope>NUCLEOTIDE SEQUENCE</scope>
    <source>
        <strain evidence="3">ED321</strain>
        <strain evidence="2">ED321 Heterogonic</strain>
    </source>
</reference>
<dbReference type="OMA" id="ILMANFK"/>
<dbReference type="RefSeq" id="XP_024505607.1">
    <property type="nucleotide sequence ID" value="XM_024651984.1"/>
</dbReference>
<reference evidence="4" key="2">
    <citation type="submission" date="2020-12" db="UniProtKB">
        <authorList>
            <consortium name="WormBaseParasite"/>
        </authorList>
    </citation>
    <scope>IDENTIFICATION</scope>
</reference>
<dbReference type="InterPro" id="IPR037365">
    <property type="entry name" value="Slowmo/Ups"/>
</dbReference>
<dbReference type="InterPro" id="IPR006797">
    <property type="entry name" value="PRELI/MSF1_dom"/>
</dbReference>
<accession>A0A090L9I0</accession>
<dbReference type="EMBL" id="LN609529">
    <property type="protein sequence ID" value="CEF66407.1"/>
    <property type="molecule type" value="Genomic_DNA"/>
</dbReference>
<dbReference type="CTD" id="36378771"/>
<evidence type="ECO:0000313" key="4">
    <source>
        <dbReference type="WBParaSite" id="SRAE_2000107600.1"/>
    </source>
</evidence>
<dbReference type="AlphaFoldDB" id="A0A090L9I0"/>
<dbReference type="GeneID" id="36378771"/>
<dbReference type="Pfam" id="PF04707">
    <property type="entry name" value="PRELI"/>
    <property type="match status" value="1"/>
</dbReference>
<name>A0A090L9I0_STRRB</name>
<protein>
    <submittedName>
        <fullName evidence="2">Protein preli-like</fullName>
    </submittedName>
</protein>
<evidence type="ECO:0000313" key="3">
    <source>
        <dbReference type="Proteomes" id="UP000035682"/>
    </source>
</evidence>